<dbReference type="SMART" id="SM00460">
    <property type="entry name" value="TGc"/>
    <property type="match status" value="1"/>
</dbReference>
<comment type="caution">
    <text evidence="4">The sequence shown here is derived from an EMBL/GenBank/DDBJ whole genome shotgun (WGS) entry which is preliminary data.</text>
</comment>
<feature type="compositionally biased region" description="Acidic residues" evidence="1">
    <location>
        <begin position="575"/>
        <end position="597"/>
    </location>
</feature>
<dbReference type="Proteomes" id="UP001596494">
    <property type="component" value="Unassembled WGS sequence"/>
</dbReference>
<name>A0ABW2K938_9BACI</name>
<evidence type="ECO:0000259" key="3">
    <source>
        <dbReference type="SMART" id="SM00460"/>
    </source>
</evidence>
<feature type="compositionally biased region" description="Low complexity" evidence="1">
    <location>
        <begin position="598"/>
        <end position="619"/>
    </location>
</feature>
<dbReference type="PANTHER" id="PTHR42736">
    <property type="entry name" value="PROTEIN-GLUTAMINE GAMMA-GLUTAMYLTRANSFERASE"/>
    <property type="match status" value="1"/>
</dbReference>
<dbReference type="EMBL" id="JBHTBY010000017">
    <property type="protein sequence ID" value="MFC7322642.1"/>
    <property type="molecule type" value="Genomic_DNA"/>
</dbReference>
<keyword evidence="2" id="KW-0812">Transmembrane</keyword>
<dbReference type="PANTHER" id="PTHR42736:SF1">
    <property type="entry name" value="PROTEIN-GLUTAMINE GAMMA-GLUTAMYLTRANSFERASE"/>
    <property type="match status" value="1"/>
</dbReference>
<feature type="transmembrane region" description="Helical" evidence="2">
    <location>
        <begin position="628"/>
        <end position="645"/>
    </location>
</feature>
<feature type="transmembrane region" description="Helical" evidence="2">
    <location>
        <begin position="12"/>
        <end position="29"/>
    </location>
</feature>
<organism evidence="4 5">
    <name type="scientific">Halobacillus campisalis</name>
    <dbReference type="NCBI Taxonomy" id="435909"/>
    <lineage>
        <taxon>Bacteria</taxon>
        <taxon>Bacillati</taxon>
        <taxon>Bacillota</taxon>
        <taxon>Bacilli</taxon>
        <taxon>Bacillales</taxon>
        <taxon>Bacillaceae</taxon>
        <taxon>Halobacillus</taxon>
    </lineage>
</organism>
<dbReference type="InterPro" id="IPR021878">
    <property type="entry name" value="TgpA_N"/>
</dbReference>
<protein>
    <submittedName>
        <fullName evidence="4">TransglutaminaseTgpA domain-containing protein</fullName>
    </submittedName>
</protein>
<evidence type="ECO:0000256" key="2">
    <source>
        <dbReference type="SAM" id="Phobius"/>
    </source>
</evidence>
<dbReference type="SUPFAM" id="SSF54001">
    <property type="entry name" value="Cysteine proteinases"/>
    <property type="match status" value="1"/>
</dbReference>
<feature type="transmembrane region" description="Helical" evidence="2">
    <location>
        <begin position="41"/>
        <end position="62"/>
    </location>
</feature>
<feature type="region of interest" description="Disordered" evidence="1">
    <location>
        <begin position="574"/>
        <end position="619"/>
    </location>
</feature>
<dbReference type="Pfam" id="PF01841">
    <property type="entry name" value="Transglut_core"/>
    <property type="match status" value="1"/>
</dbReference>
<feature type="transmembrane region" description="Helical" evidence="2">
    <location>
        <begin position="114"/>
        <end position="136"/>
    </location>
</feature>
<proteinExistence type="predicted"/>
<keyword evidence="5" id="KW-1185">Reference proteome</keyword>
<dbReference type="InterPro" id="IPR038765">
    <property type="entry name" value="Papain-like_cys_pep_sf"/>
</dbReference>
<feature type="transmembrane region" description="Helical" evidence="2">
    <location>
        <begin position="143"/>
        <end position="162"/>
    </location>
</feature>
<dbReference type="Gene3D" id="3.10.620.30">
    <property type="match status" value="1"/>
</dbReference>
<dbReference type="RefSeq" id="WP_289215014.1">
    <property type="nucleotide sequence ID" value="NZ_JAPVRC010000002.1"/>
</dbReference>
<keyword evidence="2" id="KW-1133">Transmembrane helix</keyword>
<reference evidence="5" key="1">
    <citation type="journal article" date="2019" name="Int. J. Syst. Evol. Microbiol.">
        <title>The Global Catalogue of Microorganisms (GCM) 10K type strain sequencing project: providing services to taxonomists for standard genome sequencing and annotation.</title>
        <authorList>
            <consortium name="The Broad Institute Genomics Platform"/>
            <consortium name="The Broad Institute Genome Sequencing Center for Infectious Disease"/>
            <person name="Wu L."/>
            <person name="Ma J."/>
        </authorList>
    </citation>
    <scope>NUCLEOTIDE SEQUENCE [LARGE SCALE GENOMIC DNA]</scope>
    <source>
        <strain evidence="5">CCUG 73951</strain>
    </source>
</reference>
<sequence>MNLTSDRYQSFYQITIYLCGFLLFMEWLMPLDVIGEFNNISIFYIYAAFCFFISFIQINWMISVPLKLVGLLFILDGLFIGERIFSSGWFTIVYDQILYNIQVIQSQQWWEMTPMFRSLLFLILLWLMSYLLFYWFIIAKRMLVFVVLTILYVTVVDTFTVYDGKWAIIRTFILAMVSLGLAHFYKEMEKESISVKSLKFTYRWVVPLVGMVILSSVLGFASPKLTPQWPDPVPYLTSANPGAGSGDGPGNGPVQKVGYGENDSRLGGGFIQDDTPVFRAMSQDEQYWRVESKDAYTGKGWEDTLDDETSDVTSQDLEFSTFTDDVETEERISFLDFTGEADFNKLIYPYGVGSISRFSQDEFSENLSFQLHDNTGEIDTFESGDPVQLEEYVVDYNMPSFEYSQLREADEEDPEEIVEQYTQLPDNLPNRVVNLGSQIVEGEDNRYDRAKAVEAYFAANDFEYETEDVEVPEGNEDYVDQFLFETQLGYCDNFSTSMVVLLRSQDIPARWVKGFTGGELTQETASVEDQNLNVYEVTSGNAHSWVEVYFPEVGWVPFEPTQGFANNADFYTEVEQSDDGETSAEQDSETEDTEENNNENPNQAQQQEEAESDQAAAGAGDDNNWTPIWITSALLIFLAAILFFVRHRLMAAYLRRQIRKKPGRDTFERAYIFLLKVFEKRKMKRHANQTLRDFANQVDARYQSSDMRQLTYHYERMLYRNEQGLEQMSKVTELWENLIKKALS</sequence>
<gene>
    <name evidence="4" type="ORF">ACFQMN_17400</name>
</gene>
<feature type="transmembrane region" description="Helical" evidence="2">
    <location>
        <begin position="205"/>
        <end position="222"/>
    </location>
</feature>
<evidence type="ECO:0000313" key="5">
    <source>
        <dbReference type="Proteomes" id="UP001596494"/>
    </source>
</evidence>
<feature type="transmembrane region" description="Helical" evidence="2">
    <location>
        <begin position="168"/>
        <end position="185"/>
    </location>
</feature>
<accession>A0ABW2K938</accession>
<dbReference type="InterPro" id="IPR002931">
    <property type="entry name" value="Transglutaminase-like"/>
</dbReference>
<dbReference type="Pfam" id="PF11992">
    <property type="entry name" value="TgpA_N"/>
    <property type="match status" value="1"/>
</dbReference>
<feature type="domain" description="Transglutaminase-like" evidence="3">
    <location>
        <begin position="483"/>
        <end position="562"/>
    </location>
</feature>
<dbReference type="InterPro" id="IPR052901">
    <property type="entry name" value="Bact_TGase-like"/>
</dbReference>
<evidence type="ECO:0000256" key="1">
    <source>
        <dbReference type="SAM" id="MobiDB-lite"/>
    </source>
</evidence>
<keyword evidence="2" id="KW-0472">Membrane</keyword>
<feature type="region of interest" description="Disordered" evidence="1">
    <location>
        <begin position="236"/>
        <end position="259"/>
    </location>
</feature>
<evidence type="ECO:0000313" key="4">
    <source>
        <dbReference type="EMBL" id="MFC7322642.1"/>
    </source>
</evidence>